<dbReference type="InterPro" id="IPR003599">
    <property type="entry name" value="Ig_sub"/>
</dbReference>
<dbReference type="GO" id="GO:0004888">
    <property type="term" value="F:transmembrane signaling receptor activity"/>
    <property type="evidence" value="ECO:0007669"/>
    <property type="project" value="TreeGrafter"/>
</dbReference>
<dbReference type="SMART" id="SM00408">
    <property type="entry name" value="IGc2"/>
    <property type="match status" value="1"/>
</dbReference>
<feature type="domain" description="Ig-like" evidence="3">
    <location>
        <begin position="33"/>
        <end position="129"/>
    </location>
</feature>
<name>A0A3Q2XH73_HIPCM</name>
<dbReference type="InterPro" id="IPR013783">
    <property type="entry name" value="Ig-like_fold"/>
</dbReference>
<dbReference type="GO" id="GO:0006955">
    <property type="term" value="P:immune response"/>
    <property type="evidence" value="ECO:0007669"/>
    <property type="project" value="TreeGrafter"/>
</dbReference>
<reference evidence="4" key="2">
    <citation type="submission" date="2025-09" db="UniProtKB">
        <authorList>
            <consortium name="Ensembl"/>
        </authorList>
    </citation>
    <scope>IDENTIFICATION</scope>
</reference>
<dbReference type="AlphaFoldDB" id="A0A3Q2XH73"/>
<dbReference type="GO" id="GO:0007166">
    <property type="term" value="P:cell surface receptor signaling pathway"/>
    <property type="evidence" value="ECO:0007669"/>
    <property type="project" value="TreeGrafter"/>
</dbReference>
<organism evidence="4 5">
    <name type="scientific">Hippocampus comes</name>
    <name type="common">Tiger tail seahorse</name>
    <dbReference type="NCBI Taxonomy" id="109280"/>
    <lineage>
        <taxon>Eukaryota</taxon>
        <taxon>Metazoa</taxon>
        <taxon>Chordata</taxon>
        <taxon>Craniata</taxon>
        <taxon>Vertebrata</taxon>
        <taxon>Euteleostomi</taxon>
        <taxon>Actinopterygii</taxon>
        <taxon>Neopterygii</taxon>
        <taxon>Teleostei</taxon>
        <taxon>Neoteleostei</taxon>
        <taxon>Acanthomorphata</taxon>
        <taxon>Syngnathiaria</taxon>
        <taxon>Syngnathiformes</taxon>
        <taxon>Syngnathoidei</taxon>
        <taxon>Syngnathidae</taxon>
        <taxon>Hippocampus</taxon>
    </lineage>
</organism>
<dbReference type="SMART" id="SM00409">
    <property type="entry name" value="IG"/>
    <property type="match status" value="1"/>
</dbReference>
<evidence type="ECO:0000256" key="1">
    <source>
        <dbReference type="ARBA" id="ARBA00022729"/>
    </source>
</evidence>
<evidence type="ECO:0000313" key="4">
    <source>
        <dbReference type="Ensembl" id="ENSHCOP00000003107.1"/>
    </source>
</evidence>
<dbReference type="GeneTree" id="ENSGT01050000244808"/>
<keyword evidence="2" id="KW-1015">Disulfide bond</keyword>
<dbReference type="Ensembl" id="ENSHCOT00000009305.1">
    <property type="protein sequence ID" value="ENSHCOP00000003107.1"/>
    <property type="gene ID" value="ENSHCOG00000000117.1"/>
</dbReference>
<protein>
    <recommendedName>
        <fullName evidence="3">Ig-like domain-containing protein</fullName>
    </recommendedName>
</protein>
<dbReference type="InterPro" id="IPR007110">
    <property type="entry name" value="Ig-like_dom"/>
</dbReference>
<evidence type="ECO:0000313" key="5">
    <source>
        <dbReference type="Proteomes" id="UP000264820"/>
    </source>
</evidence>
<dbReference type="PROSITE" id="PS50835">
    <property type="entry name" value="IG_LIKE"/>
    <property type="match status" value="1"/>
</dbReference>
<dbReference type="SUPFAM" id="SSF48726">
    <property type="entry name" value="Immunoglobulin"/>
    <property type="match status" value="1"/>
</dbReference>
<dbReference type="Gene3D" id="2.60.40.10">
    <property type="entry name" value="Immunoglobulins"/>
    <property type="match status" value="2"/>
</dbReference>
<reference evidence="4" key="1">
    <citation type="submission" date="2025-08" db="UniProtKB">
        <authorList>
            <consortium name="Ensembl"/>
        </authorList>
    </citation>
    <scope>IDENTIFICATION</scope>
</reference>
<dbReference type="PANTHER" id="PTHR11481">
    <property type="entry name" value="IMMUNOGLOBULIN FC RECEPTOR"/>
    <property type="match status" value="1"/>
</dbReference>
<dbReference type="InterPro" id="IPR003598">
    <property type="entry name" value="Ig_sub2"/>
</dbReference>
<keyword evidence="1" id="KW-0732">Signal</keyword>
<dbReference type="Proteomes" id="UP000264820">
    <property type="component" value="Unplaced"/>
</dbReference>
<evidence type="ECO:0000259" key="3">
    <source>
        <dbReference type="PROSITE" id="PS50835"/>
    </source>
</evidence>
<dbReference type="InterPro" id="IPR036179">
    <property type="entry name" value="Ig-like_dom_sf"/>
</dbReference>
<sequence length="221" mass="25073">MLTLKGFLSDSGEFRCQGVRDTAVGNIYTQKSPPVEINMDGGWAILQVPQLPGLVGETLNMSCRVRGRPRPHEVILYKDGVEVQRQSGFNPKLSLDLLRMEDQGLYSCRASWDDDRKTHSVISNDVQVNVKEVLTQPVLEVVTENDLLLDDQIKLTCHLQYNARTPAPPIHYYFYRDNRRLGTATSKNFTLVKQRPGLYSCKAKVPQLGLCKWSETEAFEE</sequence>
<dbReference type="STRING" id="109280.ENSHCOP00000003107"/>
<keyword evidence="5" id="KW-1185">Reference proteome</keyword>
<proteinExistence type="predicted"/>
<dbReference type="GO" id="GO:0009897">
    <property type="term" value="C:external side of plasma membrane"/>
    <property type="evidence" value="ECO:0007669"/>
    <property type="project" value="TreeGrafter"/>
</dbReference>
<dbReference type="InterPro" id="IPR050488">
    <property type="entry name" value="Ig_Fc_receptor"/>
</dbReference>
<evidence type="ECO:0000256" key="2">
    <source>
        <dbReference type="ARBA" id="ARBA00023157"/>
    </source>
</evidence>
<dbReference type="Pfam" id="PF13927">
    <property type="entry name" value="Ig_3"/>
    <property type="match status" value="1"/>
</dbReference>
<dbReference type="PANTHER" id="PTHR11481:SF64">
    <property type="entry name" value="FC RECEPTOR-LIKE PROTEIN 4"/>
    <property type="match status" value="1"/>
</dbReference>
<accession>A0A3Q2XH73</accession>
<dbReference type="OMA" id="WSETEAF"/>